<gene>
    <name evidence="3" type="primary">ureF</name>
    <name evidence="4" type="ORF">GA0116948_102237</name>
</gene>
<evidence type="ECO:0000313" key="5">
    <source>
        <dbReference type="Proteomes" id="UP000242818"/>
    </source>
</evidence>
<comment type="subunit">
    <text evidence="3">UreD, UreF and UreG form a complex that acts as a GTP-hydrolysis-dependent molecular chaperone, activating the urease apoprotein by helping to assemble the nickel containing metallocenter of UreC. The UreE protein probably delivers the nickel.</text>
</comment>
<evidence type="ECO:0000256" key="2">
    <source>
        <dbReference type="ARBA" id="ARBA00023186"/>
    </source>
</evidence>
<keyword evidence="3" id="KW-0963">Cytoplasm</keyword>
<dbReference type="STRING" id="1335309.GA0116948_102237"/>
<dbReference type="Proteomes" id="UP000242818">
    <property type="component" value="Unassembled WGS sequence"/>
</dbReference>
<organism evidence="4 5">
    <name type="scientific">Chitinophaga costaii</name>
    <dbReference type="NCBI Taxonomy" id="1335309"/>
    <lineage>
        <taxon>Bacteria</taxon>
        <taxon>Pseudomonadati</taxon>
        <taxon>Bacteroidota</taxon>
        <taxon>Chitinophagia</taxon>
        <taxon>Chitinophagales</taxon>
        <taxon>Chitinophagaceae</taxon>
        <taxon>Chitinophaga</taxon>
    </lineage>
</organism>
<reference evidence="4 5" key="1">
    <citation type="submission" date="2016-08" db="EMBL/GenBank/DDBJ databases">
        <authorList>
            <person name="Seilhamer J.J."/>
        </authorList>
    </citation>
    <scope>NUCLEOTIDE SEQUENCE [LARGE SCALE GENOMIC DNA]</scope>
    <source>
        <strain evidence="4 5">A37T2</strain>
    </source>
</reference>
<comment type="similarity">
    <text evidence="3">Belongs to the UreF family.</text>
</comment>
<dbReference type="EMBL" id="FMAR01000002">
    <property type="protein sequence ID" value="SCB96801.1"/>
    <property type="molecule type" value="Genomic_DNA"/>
</dbReference>
<proteinExistence type="inferred from homology"/>
<keyword evidence="2 3" id="KW-0143">Chaperone</keyword>
<sequence length="227" mass="24922">MPAYLLHLLQLTDPALPVGGFSHSAGLETYVQQNMVKDAPSADAWIRQMLSANLAYNDAAYMSLAYDAAANGLTPLLHLDEQCTALKTAREMREASKKLGLRLIKIFRTLQPSGIAEAYAQAIKTQQATGHYCIAFGVYAFALGIPKPEAVTAFFYNAAAGMVTNCVKLIPLGQLDGQQLLFRLQPLIHELTASTLEPDPDILGRCNVGFDIRGMQHERLYSRLYMS</sequence>
<evidence type="ECO:0000256" key="3">
    <source>
        <dbReference type="HAMAP-Rule" id="MF_01385"/>
    </source>
</evidence>
<dbReference type="Pfam" id="PF01730">
    <property type="entry name" value="UreF"/>
    <property type="match status" value="1"/>
</dbReference>
<protein>
    <recommendedName>
        <fullName evidence="3">Urease accessory protein UreF</fullName>
    </recommendedName>
</protein>
<dbReference type="InterPro" id="IPR002639">
    <property type="entry name" value="UreF"/>
</dbReference>
<dbReference type="RefSeq" id="WP_170876067.1">
    <property type="nucleotide sequence ID" value="NZ_FMAR01000002.1"/>
</dbReference>
<name>A0A1C4AQJ6_9BACT</name>
<evidence type="ECO:0000256" key="1">
    <source>
        <dbReference type="ARBA" id="ARBA00022988"/>
    </source>
</evidence>
<accession>A0A1C4AQJ6</accession>
<comment type="subcellular location">
    <subcellularLocation>
        <location evidence="3">Cytoplasm</location>
    </subcellularLocation>
</comment>
<dbReference type="GO" id="GO:0005737">
    <property type="term" value="C:cytoplasm"/>
    <property type="evidence" value="ECO:0007669"/>
    <property type="project" value="UniProtKB-SubCell"/>
</dbReference>
<dbReference type="PANTHER" id="PTHR33620:SF1">
    <property type="entry name" value="UREASE ACCESSORY PROTEIN F"/>
    <property type="match status" value="1"/>
</dbReference>
<dbReference type="AlphaFoldDB" id="A0A1C4AQJ6"/>
<comment type="function">
    <text evidence="3">Required for maturation of urease via the functional incorporation of the urease nickel metallocenter.</text>
</comment>
<dbReference type="PANTHER" id="PTHR33620">
    <property type="entry name" value="UREASE ACCESSORY PROTEIN F"/>
    <property type="match status" value="1"/>
</dbReference>
<dbReference type="PIRSF" id="PIRSF009467">
    <property type="entry name" value="Ureas_acces_UreF"/>
    <property type="match status" value="1"/>
</dbReference>
<dbReference type="GO" id="GO:0016151">
    <property type="term" value="F:nickel cation binding"/>
    <property type="evidence" value="ECO:0007669"/>
    <property type="project" value="UniProtKB-UniRule"/>
</dbReference>
<keyword evidence="5" id="KW-1185">Reference proteome</keyword>
<evidence type="ECO:0000313" key="4">
    <source>
        <dbReference type="EMBL" id="SCB96801.1"/>
    </source>
</evidence>
<keyword evidence="1 3" id="KW-0996">Nickel insertion</keyword>
<dbReference type="HAMAP" id="MF_01385">
    <property type="entry name" value="UreF"/>
    <property type="match status" value="1"/>
</dbReference>
<dbReference type="Gene3D" id="1.10.4190.10">
    <property type="entry name" value="Urease accessory protein UreF"/>
    <property type="match status" value="1"/>
</dbReference>
<dbReference type="InterPro" id="IPR038277">
    <property type="entry name" value="UreF_sf"/>
</dbReference>